<dbReference type="Proteomes" id="UP000230607">
    <property type="component" value="Chromosome 1"/>
</dbReference>
<evidence type="ECO:0000313" key="1">
    <source>
        <dbReference type="EMBL" id="SMH71636.1"/>
    </source>
</evidence>
<name>A0A2H1FFU9_9ARCH</name>
<protein>
    <submittedName>
        <fullName evidence="1">Uncharacterized protein</fullName>
    </submittedName>
</protein>
<proteinExistence type="predicted"/>
<sequence>MSIIENQNTPSLLEMWKFIDKNLNPIGITLDKASLDHVQIFRLYIELRNLDKTFRDSIQVHVLKNELAYSLLSTLIN</sequence>
<reference evidence="2" key="1">
    <citation type="submission" date="2017-03" db="EMBL/GenBank/DDBJ databases">
        <authorList>
            <person name="Herbold C."/>
        </authorList>
    </citation>
    <scope>NUCLEOTIDE SEQUENCE [LARGE SCALE GENOMIC DNA]</scope>
</reference>
<dbReference type="AlphaFoldDB" id="A0A2H1FFU9"/>
<evidence type="ECO:0000313" key="2">
    <source>
        <dbReference type="Proteomes" id="UP000230607"/>
    </source>
</evidence>
<dbReference type="EMBL" id="LT841358">
    <property type="protein sequence ID" value="SMH71636.1"/>
    <property type="molecule type" value="Genomic_DNA"/>
</dbReference>
<dbReference type="OrthoDB" id="11552at2157"/>
<gene>
    <name evidence="1" type="ORF">NCS_11448</name>
</gene>
<keyword evidence="2" id="KW-1185">Reference proteome</keyword>
<organism evidence="1 2">
    <name type="scientific">Candidatus Nitrosotalea okcheonensis</name>
    <dbReference type="NCBI Taxonomy" id="1903276"/>
    <lineage>
        <taxon>Archaea</taxon>
        <taxon>Nitrososphaerota</taxon>
        <taxon>Nitrososphaeria</taxon>
        <taxon>Nitrosotaleales</taxon>
        <taxon>Nitrosotaleaceae</taxon>
        <taxon>Nitrosotalea</taxon>
    </lineage>
</organism>
<accession>A0A2H1FFU9</accession>
<dbReference type="RefSeq" id="WP_157927572.1">
    <property type="nucleotide sequence ID" value="NZ_LT841358.1"/>
</dbReference>